<dbReference type="Proteomes" id="UP000501240">
    <property type="component" value="Chromosome"/>
</dbReference>
<accession>A0A7D3VQQ3</accession>
<keyword evidence="4 7" id="KW-0808">Transferase</keyword>
<dbReference type="GO" id="GO:0005829">
    <property type="term" value="C:cytosol"/>
    <property type="evidence" value="ECO:0007669"/>
    <property type="project" value="TreeGrafter"/>
</dbReference>
<evidence type="ECO:0000259" key="6">
    <source>
        <dbReference type="Pfam" id="PF00464"/>
    </source>
</evidence>
<evidence type="ECO:0000256" key="4">
    <source>
        <dbReference type="HAMAP-Rule" id="MF_00051"/>
    </source>
</evidence>
<dbReference type="SUPFAM" id="SSF53383">
    <property type="entry name" value="PLP-dependent transferases"/>
    <property type="match status" value="1"/>
</dbReference>
<evidence type="ECO:0000256" key="1">
    <source>
        <dbReference type="ARBA" id="ARBA00001933"/>
    </source>
</evidence>
<dbReference type="PIRSF" id="PIRSF000412">
    <property type="entry name" value="SHMT"/>
    <property type="match status" value="1"/>
</dbReference>
<dbReference type="HAMAP" id="MF_00051">
    <property type="entry name" value="SHMT"/>
    <property type="match status" value="1"/>
</dbReference>
<comment type="function">
    <text evidence="4">Catalyzes the reversible interconversion of serine and glycine with tetrahydrofolate (THF) serving as the one-carbon carrier. This reaction serves as the major source of one-carbon groups required for the biosynthesis of purines, thymidylate, methionine, and other important biomolecules.</text>
</comment>
<dbReference type="EMBL" id="CP053892">
    <property type="protein sequence ID" value="QKG19893.1"/>
    <property type="molecule type" value="Genomic_DNA"/>
</dbReference>
<comment type="pathway">
    <text evidence="4">One-carbon metabolism; tetrahydrofolate interconversion.</text>
</comment>
<dbReference type="GO" id="GO:0019264">
    <property type="term" value="P:glycine biosynthetic process from serine"/>
    <property type="evidence" value="ECO:0007669"/>
    <property type="project" value="InterPro"/>
</dbReference>
<evidence type="ECO:0000256" key="5">
    <source>
        <dbReference type="PIRSR" id="PIRSR000412-50"/>
    </source>
</evidence>
<proteinExistence type="inferred from homology"/>
<gene>
    <name evidence="4" type="primary">glyA</name>
    <name evidence="7" type="ORF">ACTIVE_1529</name>
</gene>
<comment type="caution">
    <text evidence="4">Lacks conserved residue(s) required for the propagation of feature annotation.</text>
</comment>
<comment type="subcellular location">
    <subcellularLocation>
        <location evidence="4">Cytoplasm</location>
    </subcellularLocation>
</comment>
<dbReference type="InterPro" id="IPR015424">
    <property type="entry name" value="PyrdxlP-dep_Trfase"/>
</dbReference>
<dbReference type="Gene3D" id="3.40.640.10">
    <property type="entry name" value="Type I PLP-dependent aspartate aminotransferase-like (Major domain)"/>
    <property type="match status" value="1"/>
</dbReference>
<dbReference type="EC" id="2.1.2.1" evidence="4"/>
<evidence type="ECO:0000313" key="7">
    <source>
        <dbReference type="EMBL" id="QKG19893.1"/>
    </source>
</evidence>
<keyword evidence="3 4" id="KW-0663">Pyridoxal phosphate</keyword>
<dbReference type="NCBIfam" id="NF000586">
    <property type="entry name" value="PRK00011.1"/>
    <property type="match status" value="1"/>
</dbReference>
<feature type="modified residue" description="N6-(pyridoxal phosphate)lysine" evidence="4 5">
    <location>
        <position position="253"/>
    </location>
</feature>
<dbReference type="InterPro" id="IPR039429">
    <property type="entry name" value="SHMT-like_dom"/>
</dbReference>
<feature type="domain" description="Serine hydroxymethyltransferase-like" evidence="6">
    <location>
        <begin position="33"/>
        <end position="411"/>
    </location>
</feature>
<dbReference type="GO" id="GO:0008168">
    <property type="term" value="F:methyltransferase activity"/>
    <property type="evidence" value="ECO:0007669"/>
    <property type="project" value="UniProtKB-KW"/>
</dbReference>
<dbReference type="Pfam" id="PF00464">
    <property type="entry name" value="SHMT"/>
    <property type="match status" value="1"/>
</dbReference>
<sequence>MTIRSAVHALPDTLMPPDPGPARMATAAAAELAAADPQLYRLLAADLRAQNGTLALVASTSVAPPSVLACAGAALSNITAEGYPGARFHAGCGVLDRIEELAVERATALFGARYANVQPHSGSAANLCVYFGLLQPGDTILGMDLDAGGHLTHGSRASVTGRYFRPVAYGLDADGLIDHAEVAALAREHRPRIIVAGASAYPRTVDFGRFREIADEVGAYLLADISHIAGLVAAGLHPSPVDHAHFTTTSTYKQLCGPRGGLILMGRDADAPAPGGRGTLSGLMQRSVFPLGQGTPNPGAIAAKARALQFAATAEFRGFAGRVVADAAAMAGGLADLGYRVLTGGTDNHMVLLDLEGTGLTGTVAEQALESCGILVNKNRVPGDTRPPMVCSGLRIGANGMALRRFTPAEVGYCTELLDTVLGAVRPLSDTEYELPEGVRRRVGAAVAELCADYPLPGYPADEAELAEAV</sequence>
<dbReference type="PANTHER" id="PTHR11680:SF35">
    <property type="entry name" value="SERINE HYDROXYMETHYLTRANSFERASE 1"/>
    <property type="match status" value="1"/>
</dbReference>
<keyword evidence="8" id="KW-1185">Reference proteome</keyword>
<name>A0A7D3VQQ3_ACTVE</name>
<feature type="binding site" evidence="4">
    <location>
        <begin position="149"/>
        <end position="151"/>
    </location>
    <ligand>
        <name>(6S)-5,6,7,8-tetrahydrofolate</name>
        <dbReference type="ChEBI" id="CHEBI:57453"/>
    </ligand>
</feature>
<dbReference type="InterPro" id="IPR015422">
    <property type="entry name" value="PyrdxlP-dep_Trfase_small"/>
</dbReference>
<feature type="binding site" evidence="4">
    <location>
        <position position="145"/>
    </location>
    <ligand>
        <name>(6S)-5,6,7,8-tetrahydrofolate</name>
        <dbReference type="ChEBI" id="CHEBI:57453"/>
    </ligand>
</feature>
<dbReference type="GO" id="GO:0032259">
    <property type="term" value="P:methylation"/>
    <property type="evidence" value="ECO:0007669"/>
    <property type="project" value="UniProtKB-KW"/>
</dbReference>
<dbReference type="GO" id="GO:0004372">
    <property type="term" value="F:glycine hydroxymethyltransferase activity"/>
    <property type="evidence" value="ECO:0007669"/>
    <property type="project" value="UniProtKB-EC"/>
</dbReference>
<protein>
    <recommendedName>
        <fullName evidence="4">Probable serine hydroxymethyltransferase</fullName>
        <shortName evidence="4">SHMT</shortName>
        <shortName evidence="4">Serine methylase</shortName>
        <ecNumber evidence="4">2.1.2.1</ecNumber>
    </recommendedName>
</protein>
<comment type="catalytic activity">
    <reaction evidence="4">
        <text>(6R)-5,10-methylene-5,6,7,8-tetrahydrofolate + glycine + H2O = (6S)-5,6,7,8-tetrahydrofolate + L-serine</text>
        <dbReference type="Rhea" id="RHEA:15481"/>
        <dbReference type="ChEBI" id="CHEBI:15377"/>
        <dbReference type="ChEBI" id="CHEBI:15636"/>
        <dbReference type="ChEBI" id="CHEBI:33384"/>
        <dbReference type="ChEBI" id="CHEBI:57305"/>
        <dbReference type="ChEBI" id="CHEBI:57453"/>
        <dbReference type="EC" id="2.1.2.1"/>
    </reaction>
</comment>
<dbReference type="UniPathway" id="UPA00193"/>
<comment type="cofactor">
    <cofactor evidence="1 4 5">
        <name>pyridoxal 5'-phosphate</name>
        <dbReference type="ChEBI" id="CHEBI:597326"/>
    </cofactor>
</comment>
<dbReference type="InterPro" id="IPR015421">
    <property type="entry name" value="PyrdxlP-dep_Trfase_major"/>
</dbReference>
<evidence type="ECO:0000256" key="2">
    <source>
        <dbReference type="ARBA" id="ARBA00006376"/>
    </source>
</evidence>
<dbReference type="CDD" id="cd00378">
    <property type="entry name" value="SHMT"/>
    <property type="match status" value="1"/>
</dbReference>
<dbReference type="GO" id="GO:0030170">
    <property type="term" value="F:pyridoxal phosphate binding"/>
    <property type="evidence" value="ECO:0007669"/>
    <property type="project" value="UniProtKB-UniRule"/>
</dbReference>
<evidence type="ECO:0000313" key="8">
    <source>
        <dbReference type="Proteomes" id="UP000501240"/>
    </source>
</evidence>
<dbReference type="AlphaFoldDB" id="A0A7D3VQQ3"/>
<keyword evidence="4" id="KW-0963">Cytoplasm</keyword>
<dbReference type="InterPro" id="IPR001085">
    <property type="entry name" value="Ser_HO-MeTrfase"/>
</dbReference>
<keyword evidence="7" id="KW-0489">Methyltransferase</keyword>
<dbReference type="PANTHER" id="PTHR11680">
    <property type="entry name" value="SERINE HYDROXYMETHYLTRANSFERASE"/>
    <property type="match status" value="1"/>
</dbReference>
<reference evidence="7 8" key="1">
    <citation type="submission" date="2020-05" db="EMBL/GenBank/DDBJ databases">
        <title>Actinomadura verrucosospora NRRL-B18236 (PFL_A860) Genome sequencing and assembly.</title>
        <authorList>
            <person name="Samborskyy M."/>
        </authorList>
    </citation>
    <scope>NUCLEOTIDE SEQUENCE [LARGE SCALE GENOMIC DNA]</scope>
    <source>
        <strain evidence="7 8">NRRL:B18236</strain>
    </source>
</reference>
<dbReference type="Gene3D" id="3.90.1150.10">
    <property type="entry name" value="Aspartate Aminotransferase, domain 1"/>
    <property type="match status" value="1"/>
</dbReference>
<keyword evidence="4" id="KW-0554">One-carbon metabolism</keyword>
<comment type="subunit">
    <text evidence="4">Homodimer.</text>
</comment>
<comment type="similarity">
    <text evidence="2 4">Belongs to the SHMT family.</text>
</comment>
<evidence type="ECO:0000256" key="3">
    <source>
        <dbReference type="ARBA" id="ARBA00022898"/>
    </source>
</evidence>
<organism evidence="7 8">
    <name type="scientific">Actinomadura verrucosospora</name>
    <dbReference type="NCBI Taxonomy" id="46165"/>
    <lineage>
        <taxon>Bacteria</taxon>
        <taxon>Bacillati</taxon>
        <taxon>Actinomycetota</taxon>
        <taxon>Actinomycetes</taxon>
        <taxon>Streptosporangiales</taxon>
        <taxon>Thermomonosporaceae</taxon>
        <taxon>Actinomadura</taxon>
    </lineage>
</organism>
<dbReference type="InterPro" id="IPR049943">
    <property type="entry name" value="Ser_HO-MeTrfase-like"/>
</dbReference>
<dbReference type="GO" id="GO:0035999">
    <property type="term" value="P:tetrahydrofolate interconversion"/>
    <property type="evidence" value="ECO:0007669"/>
    <property type="project" value="UniProtKB-UniRule"/>
</dbReference>